<keyword evidence="2" id="KW-0812">Transmembrane</keyword>
<sequence length="202" mass="20706">MPSFRTAFLAVAAAFVATVQADYKIDPSSVSLSIRKSWCQSEISTCPSICRDQSDTGAQVNTCDPETLTYGCLCGDNTQPNVSEYSLTLPYFVCTEWGNQCVTACGQDSSCASACRQDHPCGATDPSPANSTSSTATASGTASATSADATAVFTGPAGSSGSSSSSSSSTSGVAKPPSSEMARLYAMTGTLGLFFMGFAYLL</sequence>
<evidence type="ECO:0000256" key="2">
    <source>
        <dbReference type="SAM" id="Phobius"/>
    </source>
</evidence>
<dbReference type="Proteomes" id="UP001265746">
    <property type="component" value="Unassembled WGS sequence"/>
</dbReference>
<feature type="domain" description="DUF7707" evidence="4">
    <location>
        <begin position="23"/>
        <end position="126"/>
    </location>
</feature>
<dbReference type="Pfam" id="PF24808">
    <property type="entry name" value="DUF7707"/>
    <property type="match status" value="1"/>
</dbReference>
<dbReference type="InterPro" id="IPR056124">
    <property type="entry name" value="DUF7707"/>
</dbReference>
<gene>
    <name evidence="5" type="ORF">N8I77_012801</name>
</gene>
<feature type="transmembrane region" description="Helical" evidence="2">
    <location>
        <begin position="184"/>
        <end position="201"/>
    </location>
</feature>
<keyword evidence="6" id="KW-1185">Reference proteome</keyword>
<keyword evidence="3" id="KW-0732">Signal</keyword>
<name>A0AAD9S316_PHOAM</name>
<organism evidence="5 6">
    <name type="scientific">Phomopsis amygdali</name>
    <name type="common">Fusicoccum amygdali</name>
    <dbReference type="NCBI Taxonomy" id="1214568"/>
    <lineage>
        <taxon>Eukaryota</taxon>
        <taxon>Fungi</taxon>
        <taxon>Dikarya</taxon>
        <taxon>Ascomycota</taxon>
        <taxon>Pezizomycotina</taxon>
        <taxon>Sordariomycetes</taxon>
        <taxon>Sordariomycetidae</taxon>
        <taxon>Diaporthales</taxon>
        <taxon>Diaporthaceae</taxon>
        <taxon>Diaporthe</taxon>
    </lineage>
</organism>
<evidence type="ECO:0000313" key="5">
    <source>
        <dbReference type="EMBL" id="KAK2596919.1"/>
    </source>
</evidence>
<feature type="chain" id="PRO_5042195867" description="DUF7707 domain-containing protein" evidence="3">
    <location>
        <begin position="22"/>
        <end position="202"/>
    </location>
</feature>
<accession>A0AAD9S316</accession>
<evidence type="ECO:0000313" key="6">
    <source>
        <dbReference type="Proteomes" id="UP001265746"/>
    </source>
</evidence>
<evidence type="ECO:0000259" key="4">
    <source>
        <dbReference type="Pfam" id="PF24808"/>
    </source>
</evidence>
<dbReference type="EMBL" id="JAUJFL010000010">
    <property type="protein sequence ID" value="KAK2596919.1"/>
    <property type="molecule type" value="Genomic_DNA"/>
</dbReference>
<keyword evidence="2" id="KW-0472">Membrane</keyword>
<dbReference type="AlphaFoldDB" id="A0AAD9S316"/>
<proteinExistence type="predicted"/>
<evidence type="ECO:0000256" key="1">
    <source>
        <dbReference type="SAM" id="MobiDB-lite"/>
    </source>
</evidence>
<keyword evidence="2" id="KW-1133">Transmembrane helix</keyword>
<dbReference type="PANTHER" id="PTHR38118">
    <property type="entry name" value="ANCHORED CELL WALL PROTEIN 11-RELATED"/>
    <property type="match status" value="1"/>
</dbReference>
<feature type="region of interest" description="Disordered" evidence="1">
    <location>
        <begin position="158"/>
        <end position="177"/>
    </location>
</feature>
<feature type="compositionally biased region" description="Low complexity" evidence="1">
    <location>
        <begin position="159"/>
        <end position="172"/>
    </location>
</feature>
<dbReference type="PANTHER" id="PTHR38118:SF2">
    <property type="entry name" value="CDP-ALCOHOL PHOSPHATIDYLTRANSFERASE PROTEIN"/>
    <property type="match status" value="1"/>
</dbReference>
<protein>
    <recommendedName>
        <fullName evidence="4">DUF7707 domain-containing protein</fullName>
    </recommendedName>
</protein>
<comment type="caution">
    <text evidence="5">The sequence shown here is derived from an EMBL/GenBank/DDBJ whole genome shotgun (WGS) entry which is preliminary data.</text>
</comment>
<evidence type="ECO:0000256" key="3">
    <source>
        <dbReference type="SAM" id="SignalP"/>
    </source>
</evidence>
<feature type="signal peptide" evidence="3">
    <location>
        <begin position="1"/>
        <end position="21"/>
    </location>
</feature>
<reference evidence="5" key="1">
    <citation type="submission" date="2023-06" db="EMBL/GenBank/DDBJ databases">
        <authorList>
            <person name="Noh H."/>
        </authorList>
    </citation>
    <scope>NUCLEOTIDE SEQUENCE</scope>
    <source>
        <strain evidence="5">DUCC20226</strain>
    </source>
</reference>